<feature type="domain" description="Fibronectin type-III" evidence="10">
    <location>
        <begin position="2007"/>
        <end position="2101"/>
    </location>
</feature>
<dbReference type="Pfam" id="PF00041">
    <property type="entry name" value="fn3"/>
    <property type="match status" value="16"/>
</dbReference>
<dbReference type="FunFam" id="2.60.40.10:FF:000135">
    <property type="entry name" value="Titin a"/>
    <property type="match status" value="1"/>
</dbReference>
<comment type="subcellular location">
    <subcellularLocation>
        <location evidence="2">Cytoplasm</location>
    </subcellularLocation>
    <subcellularLocation>
        <location evidence="1">Nucleus</location>
    </subcellularLocation>
</comment>
<feature type="domain" description="Ig-like" evidence="9">
    <location>
        <begin position="790"/>
        <end position="875"/>
    </location>
</feature>
<keyword evidence="12" id="KW-1185">Reference proteome</keyword>
<feature type="domain" description="Ig-like" evidence="9">
    <location>
        <begin position="523"/>
        <end position="598"/>
    </location>
</feature>
<dbReference type="SUPFAM" id="SSF49265">
    <property type="entry name" value="Fibronectin type III"/>
    <property type="match status" value="9"/>
</dbReference>
<accession>H2YLF7</accession>
<dbReference type="Ensembl" id="ENSCSAVT00000006237.1">
    <property type="protein sequence ID" value="ENSCSAVP00000006159.1"/>
    <property type="gene ID" value="ENSCSAVG00000003672.1"/>
</dbReference>
<reference evidence="11" key="3">
    <citation type="submission" date="2025-09" db="UniProtKB">
        <authorList>
            <consortium name="Ensembl"/>
        </authorList>
    </citation>
    <scope>IDENTIFICATION</scope>
</reference>
<feature type="domain" description="Fibronectin type-III" evidence="10">
    <location>
        <begin position="3402"/>
        <end position="3496"/>
    </location>
</feature>
<evidence type="ECO:0000256" key="1">
    <source>
        <dbReference type="ARBA" id="ARBA00004123"/>
    </source>
</evidence>
<feature type="domain" description="Ig-like" evidence="9">
    <location>
        <begin position="1906"/>
        <end position="2000"/>
    </location>
</feature>
<feature type="domain" description="Ig-like" evidence="9">
    <location>
        <begin position="613"/>
        <end position="697"/>
    </location>
</feature>
<dbReference type="PRINTS" id="PR00014">
    <property type="entry name" value="FNTYPEIII"/>
</dbReference>
<proteinExistence type="inferred from homology"/>
<feature type="domain" description="Fibronectin type-III" evidence="10">
    <location>
        <begin position="2408"/>
        <end position="2502"/>
    </location>
</feature>
<keyword evidence="7" id="KW-0539">Nucleus</keyword>
<keyword evidence="6" id="KW-1015">Disulfide bond</keyword>
<dbReference type="PROSITE" id="PS50835">
    <property type="entry name" value="IG_LIKE"/>
    <property type="match status" value="18"/>
</dbReference>
<feature type="domain" description="Ig-like" evidence="9">
    <location>
        <begin position="433"/>
        <end position="519"/>
    </location>
</feature>
<dbReference type="InterPro" id="IPR003598">
    <property type="entry name" value="Ig_sub2"/>
</dbReference>
<dbReference type="InterPro" id="IPR007110">
    <property type="entry name" value="Ig-like_dom"/>
</dbReference>
<dbReference type="PROSITE" id="PS50853">
    <property type="entry name" value="FN3"/>
    <property type="match status" value="16"/>
</dbReference>
<dbReference type="FunFam" id="2.60.40.10:FF:000127">
    <property type="entry name" value="titin isoform X1"/>
    <property type="match status" value="1"/>
</dbReference>
<dbReference type="GO" id="GO:0031672">
    <property type="term" value="C:A band"/>
    <property type="evidence" value="ECO:0007669"/>
    <property type="project" value="UniProtKB-ARBA"/>
</dbReference>
<evidence type="ECO:0000313" key="11">
    <source>
        <dbReference type="Ensembl" id="ENSCSAVP00000006159.1"/>
    </source>
</evidence>
<dbReference type="FunFam" id="2.60.40.10:FF:000034">
    <property type="entry name" value="Titin isoform A"/>
    <property type="match status" value="2"/>
</dbReference>
<dbReference type="CDD" id="cd00096">
    <property type="entry name" value="Ig"/>
    <property type="match status" value="1"/>
</dbReference>
<feature type="domain" description="Ig-like" evidence="9">
    <location>
        <begin position="2911"/>
        <end position="2996"/>
    </location>
</feature>
<dbReference type="InterPro" id="IPR036116">
    <property type="entry name" value="FN3_sf"/>
</dbReference>
<dbReference type="SMART" id="SM00060">
    <property type="entry name" value="FN3"/>
    <property type="match status" value="16"/>
</dbReference>
<dbReference type="PANTHER" id="PTHR14340">
    <property type="entry name" value="MICROFIBRIL-ASSOCIATED GLYCOPROTEIN 3"/>
    <property type="match status" value="1"/>
</dbReference>
<dbReference type="CDD" id="cd00063">
    <property type="entry name" value="FN3"/>
    <property type="match status" value="16"/>
</dbReference>
<evidence type="ECO:0000256" key="7">
    <source>
        <dbReference type="ARBA" id="ARBA00023242"/>
    </source>
</evidence>
<dbReference type="Pfam" id="PF07679">
    <property type="entry name" value="I-set"/>
    <property type="match status" value="18"/>
</dbReference>
<dbReference type="GeneTree" id="ENSGT01150000286978"/>
<keyword evidence="8" id="KW-0393">Immunoglobulin domain</keyword>
<dbReference type="SUPFAM" id="SSF48726">
    <property type="entry name" value="Immunoglobulin"/>
    <property type="match status" value="22"/>
</dbReference>
<evidence type="ECO:0000256" key="5">
    <source>
        <dbReference type="ARBA" id="ARBA00022737"/>
    </source>
</evidence>
<feature type="domain" description="Ig-like" evidence="9">
    <location>
        <begin position="3207"/>
        <end position="3296"/>
    </location>
</feature>
<evidence type="ECO:0000256" key="4">
    <source>
        <dbReference type="ARBA" id="ARBA00022490"/>
    </source>
</evidence>
<keyword evidence="5" id="KW-0677">Repeat</keyword>
<feature type="domain" description="Fibronectin type-III" evidence="10">
    <location>
        <begin position="1804"/>
        <end position="1901"/>
    </location>
</feature>
<dbReference type="Gene3D" id="2.60.40.10">
    <property type="entry name" value="Immunoglobulins"/>
    <property type="match status" value="38"/>
</dbReference>
<dbReference type="InterPro" id="IPR013151">
    <property type="entry name" value="Immunoglobulin_dom"/>
</dbReference>
<evidence type="ECO:0000256" key="8">
    <source>
        <dbReference type="ARBA" id="ARBA00023319"/>
    </source>
</evidence>
<feature type="domain" description="Fibronectin type-III" evidence="10">
    <location>
        <begin position="3008"/>
        <end position="3102"/>
    </location>
</feature>
<reference evidence="11" key="2">
    <citation type="submission" date="2025-08" db="UniProtKB">
        <authorList>
            <consortium name="Ensembl"/>
        </authorList>
    </citation>
    <scope>IDENTIFICATION</scope>
</reference>
<feature type="domain" description="Ig-like" evidence="9">
    <location>
        <begin position="1422"/>
        <end position="1530"/>
    </location>
</feature>
<feature type="domain" description="Fibronectin type-III" evidence="10">
    <location>
        <begin position="3303"/>
        <end position="3396"/>
    </location>
</feature>
<dbReference type="PANTHER" id="PTHR14340:SF9">
    <property type="entry name" value="FIBRONECTIN TYPE-III DOMAIN-CONTAINING PROTEIN"/>
    <property type="match status" value="1"/>
</dbReference>
<feature type="domain" description="Fibronectin type-III" evidence="10">
    <location>
        <begin position="2810"/>
        <end position="2907"/>
    </location>
</feature>
<dbReference type="FunFam" id="2.60.40.10:FF:000050">
    <property type="entry name" value="Titin isoform B"/>
    <property type="match status" value="3"/>
</dbReference>
<protein>
    <submittedName>
        <fullName evidence="11">Uncharacterized protein</fullName>
    </submittedName>
</protein>
<dbReference type="InterPro" id="IPR003599">
    <property type="entry name" value="Ig_sub"/>
</dbReference>
<feature type="domain" description="Ig-like" evidence="9">
    <location>
        <begin position="78"/>
        <end position="153"/>
    </location>
</feature>
<feature type="domain" description="Fibronectin type-III" evidence="10">
    <location>
        <begin position="1701"/>
        <end position="1798"/>
    </location>
</feature>
<feature type="domain" description="Ig-like" evidence="9">
    <location>
        <begin position="1330"/>
        <end position="1418"/>
    </location>
</feature>
<feature type="domain" description="Fibronectin type-III" evidence="10">
    <location>
        <begin position="1601"/>
        <end position="1695"/>
    </location>
</feature>
<feature type="domain" description="Fibronectin type-III" evidence="10">
    <location>
        <begin position="3108"/>
        <end position="3203"/>
    </location>
</feature>
<feature type="domain" description="Ig-like" evidence="9">
    <location>
        <begin position="157"/>
        <end position="270"/>
    </location>
</feature>
<feature type="domain" description="Ig-like" evidence="9">
    <location>
        <begin position="1"/>
        <end position="77"/>
    </location>
</feature>
<evidence type="ECO:0000256" key="2">
    <source>
        <dbReference type="ARBA" id="ARBA00004496"/>
    </source>
</evidence>
<keyword evidence="4" id="KW-0963">Cytoplasm</keyword>
<dbReference type="InterPro" id="IPR003961">
    <property type="entry name" value="FN3_dom"/>
</dbReference>
<dbReference type="HOGENOM" id="CLU_224035_0_0_1"/>
<dbReference type="SMART" id="SM00408">
    <property type="entry name" value="IGc2"/>
    <property type="match status" value="15"/>
</dbReference>
<dbReference type="GO" id="GO:0005634">
    <property type="term" value="C:nucleus"/>
    <property type="evidence" value="ECO:0007669"/>
    <property type="project" value="UniProtKB-SubCell"/>
</dbReference>
<feature type="domain" description="Ig-like" evidence="9">
    <location>
        <begin position="2205"/>
        <end position="2301"/>
    </location>
</feature>
<feature type="domain" description="Fibronectin type-III" evidence="10">
    <location>
        <begin position="2509"/>
        <end position="2605"/>
    </location>
</feature>
<evidence type="ECO:0000313" key="12">
    <source>
        <dbReference type="Proteomes" id="UP000007875"/>
    </source>
</evidence>
<dbReference type="InterPro" id="IPR013098">
    <property type="entry name" value="Ig_I-set"/>
</dbReference>
<feature type="domain" description="Fibronectin type-III" evidence="10">
    <location>
        <begin position="3502"/>
        <end position="3598"/>
    </location>
</feature>
<evidence type="ECO:0000256" key="6">
    <source>
        <dbReference type="ARBA" id="ARBA00023157"/>
    </source>
</evidence>
<comment type="similarity">
    <text evidence="3">Belongs to the protein kinase superfamily. CAMK Ser/Thr protein kinase family.</text>
</comment>
<feature type="domain" description="Ig-like" evidence="9">
    <location>
        <begin position="345"/>
        <end position="430"/>
    </location>
</feature>
<dbReference type="InterPro" id="IPR013783">
    <property type="entry name" value="Ig-like_fold"/>
</dbReference>
<dbReference type="Proteomes" id="UP000007875">
    <property type="component" value="Unassembled WGS sequence"/>
</dbReference>
<dbReference type="InterPro" id="IPR036179">
    <property type="entry name" value="Ig-like_dom_sf"/>
</dbReference>
<dbReference type="FunFam" id="2.60.40.10:FF:000031">
    <property type="entry name" value="Myosin-binding protein C, slow type"/>
    <property type="match status" value="1"/>
</dbReference>
<feature type="domain" description="Fibronectin type-III" evidence="10">
    <location>
        <begin position="2712"/>
        <end position="2806"/>
    </location>
</feature>
<feature type="domain" description="Fibronectin type-III" evidence="10">
    <location>
        <begin position="2305"/>
        <end position="2402"/>
    </location>
</feature>
<name>H2YLF7_CIOSA</name>
<dbReference type="SMART" id="SM00409">
    <property type="entry name" value="IG"/>
    <property type="match status" value="20"/>
</dbReference>
<reference evidence="12" key="1">
    <citation type="submission" date="2003-08" db="EMBL/GenBank/DDBJ databases">
        <authorList>
            <person name="Birren B."/>
            <person name="Nusbaum C."/>
            <person name="Abebe A."/>
            <person name="Abouelleil A."/>
            <person name="Adekoya E."/>
            <person name="Ait-zahra M."/>
            <person name="Allen N."/>
            <person name="Allen T."/>
            <person name="An P."/>
            <person name="Anderson M."/>
            <person name="Anderson S."/>
            <person name="Arachchi H."/>
            <person name="Armbruster J."/>
            <person name="Bachantsang P."/>
            <person name="Baldwin J."/>
            <person name="Barry A."/>
            <person name="Bayul T."/>
            <person name="Blitshsteyn B."/>
            <person name="Bloom T."/>
            <person name="Blye J."/>
            <person name="Boguslavskiy L."/>
            <person name="Borowsky M."/>
            <person name="Boukhgalter B."/>
            <person name="Brunache A."/>
            <person name="Butler J."/>
            <person name="Calixte N."/>
            <person name="Calvo S."/>
            <person name="Camarata J."/>
            <person name="Campo K."/>
            <person name="Chang J."/>
            <person name="Cheshatsang Y."/>
            <person name="Citroen M."/>
            <person name="Collymore A."/>
            <person name="Considine T."/>
            <person name="Cook A."/>
            <person name="Cooke P."/>
            <person name="Corum B."/>
            <person name="Cuomo C."/>
            <person name="David R."/>
            <person name="Dawoe T."/>
            <person name="Degray S."/>
            <person name="Dodge S."/>
            <person name="Dooley K."/>
            <person name="Dorje P."/>
            <person name="Dorjee K."/>
            <person name="Dorris L."/>
            <person name="Duffey N."/>
            <person name="Dupes A."/>
            <person name="Elkins T."/>
            <person name="Engels R."/>
            <person name="Erickson J."/>
            <person name="Farina A."/>
            <person name="Faro S."/>
            <person name="Ferreira P."/>
            <person name="Fischer H."/>
            <person name="Fitzgerald M."/>
            <person name="Foley K."/>
            <person name="Gage D."/>
            <person name="Galagan J."/>
            <person name="Gearin G."/>
            <person name="Gnerre S."/>
            <person name="Gnirke A."/>
            <person name="Goyette A."/>
            <person name="Graham J."/>
            <person name="Grandbois E."/>
            <person name="Gyaltsen K."/>
            <person name="Hafez N."/>
            <person name="Hagopian D."/>
            <person name="Hagos B."/>
            <person name="Hall J."/>
            <person name="Hatcher B."/>
            <person name="Heller A."/>
            <person name="Higgins H."/>
            <person name="Honan T."/>
            <person name="Horn A."/>
            <person name="Houde N."/>
            <person name="Hughes L."/>
            <person name="Hulme W."/>
            <person name="Husby E."/>
            <person name="Iliev I."/>
            <person name="Jaffe D."/>
            <person name="Jones C."/>
            <person name="Kamal M."/>
            <person name="Kamat A."/>
            <person name="Kamvysselis M."/>
            <person name="Karlsson E."/>
            <person name="Kells C."/>
            <person name="Kieu A."/>
            <person name="Kisner P."/>
            <person name="Kodira C."/>
            <person name="Kulbokas E."/>
            <person name="Labutti K."/>
            <person name="Lama D."/>
            <person name="Landers T."/>
            <person name="Leger J."/>
            <person name="Levine S."/>
            <person name="Lewis D."/>
            <person name="Lewis T."/>
            <person name="Lindblad-toh K."/>
            <person name="Liu X."/>
            <person name="Lokyitsang T."/>
            <person name="Lokyitsang Y."/>
            <person name="Lucien O."/>
            <person name="Lui A."/>
            <person name="Ma L.J."/>
            <person name="Mabbitt R."/>
            <person name="Macdonald J."/>
            <person name="Maclean C."/>
            <person name="Major J."/>
            <person name="Manning J."/>
            <person name="Marabella R."/>
            <person name="Maru K."/>
            <person name="Matthews C."/>
            <person name="Mauceli E."/>
            <person name="Mccarthy M."/>
            <person name="Mcdonough S."/>
            <person name="Mcghee T."/>
            <person name="Meldrim J."/>
            <person name="Meneus L."/>
            <person name="Mesirov J."/>
            <person name="Mihalev A."/>
            <person name="Mihova T."/>
            <person name="Mikkelsen T."/>
            <person name="Mlenga V."/>
            <person name="Moru K."/>
            <person name="Mozes J."/>
            <person name="Mulrain L."/>
            <person name="Munson G."/>
            <person name="Naylor J."/>
            <person name="Newes C."/>
            <person name="Nguyen C."/>
            <person name="Nguyen N."/>
            <person name="Nguyen T."/>
            <person name="Nicol R."/>
            <person name="Nielsen C."/>
            <person name="Nizzari M."/>
            <person name="Norbu C."/>
            <person name="Norbu N."/>
            <person name="O'donnell P."/>
            <person name="Okoawo O."/>
            <person name="O'leary S."/>
            <person name="Omotosho B."/>
            <person name="O'neill K."/>
            <person name="Osman S."/>
            <person name="Parker S."/>
            <person name="Perrin D."/>
            <person name="Phunkhang P."/>
            <person name="Piqani B."/>
            <person name="Purcell S."/>
            <person name="Rachupka T."/>
            <person name="Ramasamy U."/>
            <person name="Rameau R."/>
            <person name="Ray V."/>
            <person name="Raymond C."/>
            <person name="Retta R."/>
            <person name="Richardson S."/>
            <person name="Rise C."/>
            <person name="Rodriguez J."/>
            <person name="Rogers J."/>
            <person name="Rogov P."/>
            <person name="Rutman M."/>
            <person name="Schupbach R."/>
            <person name="Seaman C."/>
            <person name="Settipalli S."/>
            <person name="Sharpe T."/>
            <person name="Sheridan J."/>
            <person name="Sherpa N."/>
            <person name="Shi J."/>
            <person name="Smirnov S."/>
            <person name="Smith C."/>
            <person name="Sougnez C."/>
            <person name="Spencer B."/>
            <person name="Stalker J."/>
            <person name="Stange-thomann N."/>
            <person name="Stavropoulos S."/>
            <person name="Stetson K."/>
            <person name="Stone C."/>
            <person name="Stone S."/>
            <person name="Stubbs M."/>
            <person name="Talamas J."/>
            <person name="Tchuinga P."/>
            <person name="Tenzing P."/>
            <person name="Tesfaye S."/>
            <person name="Theodore J."/>
            <person name="Thoulutsang Y."/>
            <person name="Topham K."/>
            <person name="Towey S."/>
            <person name="Tsamla T."/>
            <person name="Tsomo N."/>
            <person name="Vallee D."/>
            <person name="Vassiliev H."/>
            <person name="Venkataraman V."/>
            <person name="Vinson J."/>
            <person name="Vo A."/>
            <person name="Wade C."/>
            <person name="Wang S."/>
            <person name="Wangchuk T."/>
            <person name="Wangdi T."/>
            <person name="Whittaker C."/>
            <person name="Wilkinson J."/>
            <person name="Wu Y."/>
            <person name="Wyman D."/>
            <person name="Yadav S."/>
            <person name="Yang S."/>
            <person name="Yang X."/>
            <person name="Yeager S."/>
            <person name="Yee E."/>
            <person name="Young G."/>
            <person name="Zainoun J."/>
            <person name="Zembeck L."/>
            <person name="Zimmer A."/>
            <person name="Zody M."/>
            <person name="Lander E."/>
        </authorList>
    </citation>
    <scope>NUCLEOTIDE SEQUENCE [LARGE SCALE GENOMIC DNA]</scope>
</reference>
<dbReference type="Pfam" id="PF00047">
    <property type="entry name" value="ig"/>
    <property type="match status" value="1"/>
</dbReference>
<organism evidence="11 12">
    <name type="scientific">Ciona savignyi</name>
    <name type="common">Pacific transparent sea squirt</name>
    <dbReference type="NCBI Taxonomy" id="51511"/>
    <lineage>
        <taxon>Eukaryota</taxon>
        <taxon>Metazoa</taxon>
        <taxon>Chordata</taxon>
        <taxon>Tunicata</taxon>
        <taxon>Ascidiacea</taxon>
        <taxon>Phlebobranchia</taxon>
        <taxon>Cionidae</taxon>
        <taxon>Ciona</taxon>
    </lineage>
</organism>
<evidence type="ECO:0000256" key="3">
    <source>
        <dbReference type="ARBA" id="ARBA00006692"/>
    </source>
</evidence>
<evidence type="ECO:0000259" key="9">
    <source>
        <dbReference type="PROSITE" id="PS50835"/>
    </source>
</evidence>
<dbReference type="FunFam" id="2.60.40.10:FF:000012">
    <property type="entry name" value="titin isoform X1"/>
    <property type="match status" value="1"/>
</dbReference>
<feature type="domain" description="Ig-like" evidence="9">
    <location>
        <begin position="703"/>
        <end position="786"/>
    </location>
</feature>
<feature type="domain" description="Ig-like" evidence="9">
    <location>
        <begin position="1160"/>
        <end position="1273"/>
    </location>
</feature>
<feature type="domain" description="Ig-like" evidence="9">
    <location>
        <begin position="975"/>
        <end position="1059"/>
    </location>
</feature>
<feature type="domain" description="Fibronectin type-III" evidence="10">
    <location>
        <begin position="2107"/>
        <end position="2201"/>
    </location>
</feature>
<feature type="domain" description="Fibronectin type-III" evidence="10">
    <location>
        <begin position="2611"/>
        <end position="2706"/>
    </location>
</feature>
<feature type="domain" description="Ig-like" evidence="9">
    <location>
        <begin position="1065"/>
        <end position="1150"/>
    </location>
</feature>
<evidence type="ECO:0000259" key="10">
    <source>
        <dbReference type="PROSITE" id="PS50853"/>
    </source>
</evidence>
<dbReference type="FunFam" id="2.60.40.10:FF:000003">
    <property type="entry name" value="Titin isoform E"/>
    <property type="match status" value="4"/>
</dbReference>
<dbReference type="FunFam" id="2.60.40.10:FF:000002">
    <property type="entry name" value="Titin a"/>
    <property type="match status" value="2"/>
</dbReference>
<dbReference type="FunFam" id="2.60.40.10:FF:000635">
    <property type="entry name" value="Titin b"/>
    <property type="match status" value="1"/>
</dbReference>
<sequence>LKDQTVVEGKKATFECLINRDDGKAVWYAGNNVISGQDKKYKTLAMKNLRRLIVSDCTMDDKMTYTCAIEQESVELKPIAGLEFVSTLKKQKVKKGVSVKLECELSHPDVPVLWFKNKERIYESNACQMIVNGTKHSLEIVSLEDKVTVKCQAVPNPDVITTCTGMHVVIQNLVIMIFSISNQFFFTVEVVESKQHAVGILECEISRADASVRWLFNGEEIDITEGKHTTDSNGRKRTLVIDDLSKNDEGTYKCETDDGHSSTTAVVNVEVKDVKLLKGLRDASVLEGESATFEAEISDERVNCQWLLDGKVIEACENVVIEAVGRTRSITIKETNASHRGQVMPIHFIEQLKDQVAEERGQAKFACKISRVDANVKWIRDRRTAILDGDKYEIQSEGTTHTLIVKDASYEDEVTFTCDAEDAKSTAKLTVTARLVEFVEPLKDQTVQEGGRATFTCVLNHDDVEVTWYKRGVKLRKGRDVIIESDGPKHIIKFEVVSVDDVGTISISAEGTQGAAELTVATTEVQIVQRLEEQSVIEGDSATLTCLLNKPNVIGSWFRNGVKLARTDLIVIRAEAEKHTLVVKNLTVDDAAEFEFTCDGCQSVANVIVKERPIMFTKKLQPLTCTEMDVAELSCEVSRAHGEVTWWKGDEQVLPSDHIELINESCWRRLVILKTEYNDEAEYTCKCEADTTSAVLTVGGRNIKIRRDLRDVEATEGQSVTFECEISHDDVKVRWYLNGEHIKECEGFRFENVGRKHRMIIDNVSAASAGSIKFVASKASTEAELTVMEPLVEFVTPIHDLVVEEKAKAVFECEVSRPNAEVRWFKGRAIIRDSEKYEIRAEGCKRTLVVLQCSFDDEKKYTCDADDARTSAKLTVQARAIKFLKPLEQKIRVTEREEVVFEIELSHTDVEVIWYKNGAKMARTKNVELYTDGAVDGIIRRLILIDASIEDNAEWTCDGKDSKTVCNLIVKELDIKFLKNLKTTAVTESEDIKLDCEINTSKPVEVQWLHFGKPVTDSKKFVIKRNGGKMELEIKHTTVRDDGHYTCSVRGVKSEARITVKQQKNKIAVQLENVNAVEQQPTITFTCSLERETGDVKWLKDNKPIDVCSAKYEAISTGKGRSLLVKDIKKSDKGKYMCVCGDSKSTAELAVKDGVKFLKPLSDVNVLEKDGAVLQCEISDPDVKVRWYKNGLPITNSDRVTIEANRKIHSVSLPWTLCSDTGSYQVVAEFAKSDAKLTMHHLLFLKPLADASVEHLETATFSCKVSPRDQEVTWYLGENIISASERFLFSDDDKIRTLTIHQCTEHDRNNVTCCFADQKTVAVLQVGDPPAWFEIELEALVCTEREVISMQCELSRPNVDVEWMRDGKLLQQSNRMQFISEGVVRKIEVAEVTMEESGDYTVRVKDTDTTTTAHLTVNEIAPGILSEPDDVHCCVGDDITFTCGITKTRYNVTWTRDGKVLVEGPSVSMRNDGFVNYLEIKDCTLRDDHALITAQDTKHTLWITEFSEADRGRYTATCSGTAVETTAIIDVAVAPVLEIDVDDVTMKADSVIINHDDTKLRFRKPTINNSGRYKIVAKNKYGEDSAYITVTVIGKRTVPLPPVCLTVSNVTAQSAVLTWEEPEEDGGSPIVSFLVEKRDVKRKMWQTVSDEVEDTEITVQKLVEGNTYLFRVSCENKVGLSQPAEISNPVLAKSQFELSEAPQSVILSEVRRDHAIVSWKAPSFNGGSPITLYIVELRDKLHTTWTRCGVIEADILQCAVSEPEITAGKEYVFRVFAETAAGSGKPSVPTPLTKLEDPIVLPSSPLNLRYENCTKSSIELCWETPMSDGGAPITGYVIEVCDKSEDEGLWTAEGFIDKVTGLHFVVCGLEESHEYSYRIRAVNKVGEGKPSDATPFVLAKDETKMPAYDIADDKREIVVVEPEPIRISVPISGLPAPTITWVRNRDGQVLCHSEDRVKIDSGSTYANVAILPSNRQQDSGEYKLVLQNNQGTIECDFNVTVYNRPGVPTDFAASEITRSTCQLTWKEPQDDGGSEILFYSLERREAGRKTWTLVVADVRKPTWKVTELIHRNEYNFRVTAHNKVGAGKPVELASDIMAVDPLSAPTAPEELTYSEPKAKSIILSWKRPTSDGGCAITGYIVEMKASDEDRWNVVVRDHESTSVKVLGQTEGKEYTYRVAAVNRIGIGQRSETPDLIVAKDPLAAPSIEIPQIIRKGLETRAGKEILIEATYTGVPKPVITWIQQDIMDKTVEEDKARSSTLTASDGITKYSVPGAKRSDKGTYLITAENDQGKATASVVVNVLDVPSPCKGPWSFEDGTNEAVTLRWKIPEDDGGSDIINYVVDMKESNKKVWTKLSTTLQSSKYRATKLVENKEYIFRVCAENKMGKSPWIEAAPYVAKLPFDPPAAPEKPVVVDVTRKSMTVKWAEPYDGGSTITGYCLERKDTTASRWSRASREMIRAVEYVVTTGLTDGLTYQFRVAAENEAGQSKFSQPSDYKVCEDPVFAPSSPRKPRVEDTTSSSITLAWDRPEGDGGDAKLKYIIEQRLSDGSWSRCNDKDLDATTFTVENLQDGNLYLFRIKSINRGGESSPASLPEVAALLCAEPLVVPGRPENLRIEEKKDTSIALHWVTPRFDDNGGADLMNYVVEKREGKNKNWTQMSSTVIDTKFRVTKLTAGMEYQFRVAGENKFGVGHFAETEKVIAKNPYDIPGPPYKPTVTEVTKESMLVTWQPPSSDGGAVISKYILEKRSRTKKKWSKATSDEIGGNQYRVRGLREGQEYMFRVAAVNAAGQSEFSAPSDLILASAVVSPPGPPFPSVKDITKSAVSLAWKVPDTDGGSKIKGYHVEMQEGDSEEWIKATKHDQRSCEFVVPDLPQGKKYNFRVMALNAAGQGEPGYIAEPVIIQEKQEMPEISLNVSVKEKIVVKAGGVINIPLYVTGRPSPTVSWEKDNKELPEEARVGEAGGSRDLVIRNCTREHSGKYTVIAKNDAGEKRLDIEVLVQDVPGVCGGPINPSNVTRDTIGFSWSPPEDDGGCTITNYVLEKRESSRRSWTRVSMTVTRTSAVVQGLIEGESYMFRVSAENILGVGPGIETMIPITARDPVSEPGRTEELRVTDVTRSTVSLAWKPPKSDGGLPISEYLVEKRLVGQERQLLATDKMVRDTEVTLEGFSEGDNYEFRVIAKNERGTGPPSFPTKPVVCRNTIEPPTLKIDAREKMIVRVGEPYRILATISGKPAPTVTWEQDGKLVQTDSRFQIKTTPTTSALEVHKGERKDSGLYKVTVQNDGGQRDGKIILAVVNKPTPPRDLDVKEVTHEHVLLTWEAPEDDGGSELLNYVIEKRDISRMMWTTVNSTSLKTEFRISKLSEGSEYVFRVMAENNQGCSNPAETQGVVVKDRYRVPDAPDALTIKEVHKDSVGLSWNKPYDGGKAIFNYVVEKREIKSERWVRVTKELINESRYTVTGLFESNEYEFRVAAENSIGIGAKCLPSKQVKAEDPVLVPGPAVNPQVKSISKNTVTVTWQKPRHDGGAPVLGYIVETQKAGSEAWKIWCTQETQKTTSYTVPDLTENYEYRIRVTAVNKAAGESRPDHTVPVAPRQKLSSPSIEIDVKTLEGLTVRAGSTLRIPATIHGI</sequence>